<dbReference type="InterPro" id="IPR001471">
    <property type="entry name" value="AP2/ERF_dom"/>
</dbReference>
<dbReference type="InterPro" id="IPR044808">
    <property type="entry name" value="ERF_plant"/>
</dbReference>
<proteinExistence type="predicted"/>
<evidence type="ECO:0000259" key="7">
    <source>
        <dbReference type="PROSITE" id="PS51032"/>
    </source>
</evidence>
<dbReference type="PANTHER" id="PTHR31190:SF173">
    <property type="entry name" value="PATHOGENESIS-RELATED GENES TRANSCRIPTIONAL ACTIVATOR PTI5"/>
    <property type="match status" value="1"/>
</dbReference>
<dbReference type="PROSITE" id="PS51032">
    <property type="entry name" value="AP2_ERF"/>
    <property type="match status" value="1"/>
</dbReference>
<dbReference type="InterPro" id="IPR016177">
    <property type="entry name" value="DNA-bd_dom_sf"/>
</dbReference>
<feature type="domain" description="AP2/ERF" evidence="7">
    <location>
        <begin position="176"/>
        <end position="234"/>
    </location>
</feature>
<keyword evidence="5" id="KW-0539">Nucleus</keyword>
<dbReference type="GO" id="GO:0009873">
    <property type="term" value="P:ethylene-activated signaling pathway"/>
    <property type="evidence" value="ECO:0007669"/>
    <property type="project" value="InterPro"/>
</dbReference>
<keyword evidence="3" id="KW-0238">DNA-binding</keyword>
<dbReference type="CDD" id="cd00018">
    <property type="entry name" value="AP2"/>
    <property type="match status" value="1"/>
</dbReference>
<dbReference type="Gene3D" id="3.30.730.10">
    <property type="entry name" value="AP2/ERF domain"/>
    <property type="match status" value="1"/>
</dbReference>
<evidence type="ECO:0000256" key="1">
    <source>
        <dbReference type="ARBA" id="ARBA00004123"/>
    </source>
</evidence>
<dbReference type="SMART" id="SM00380">
    <property type="entry name" value="AP2"/>
    <property type="match status" value="1"/>
</dbReference>
<dbReference type="FunFam" id="3.30.730.10:FF:000001">
    <property type="entry name" value="Ethylene-responsive transcription factor 2"/>
    <property type="match status" value="1"/>
</dbReference>
<keyword evidence="2" id="KW-0805">Transcription regulation</keyword>
<reference evidence="8" key="1">
    <citation type="submission" date="2015-02" db="EMBL/GenBank/DDBJ databases">
        <title>A transcriptome of Wollemia nobilis - a relic of Gondwana.</title>
        <authorList>
            <person name="Chia J.Y."/>
            <person name="Leong Y.S."/>
            <person name="Abdul Karim S."/>
            <person name="Wan Azmi N."/>
            <person name="Hercus R."/>
            <person name="Croft L."/>
        </authorList>
    </citation>
    <scope>NUCLEOTIDE SEQUENCE</scope>
    <source>
        <strain evidence="8">MaeBrown</strain>
        <tissue evidence="8">Leaf</tissue>
    </source>
</reference>
<comment type="subcellular location">
    <subcellularLocation>
        <location evidence="1">Nucleus</location>
    </subcellularLocation>
</comment>
<dbReference type="Pfam" id="PF00847">
    <property type="entry name" value="AP2"/>
    <property type="match status" value="1"/>
</dbReference>
<dbReference type="PRINTS" id="PR00367">
    <property type="entry name" value="ETHRSPELEMNT"/>
</dbReference>
<accession>A0A0C9S976</accession>
<evidence type="ECO:0000313" key="8">
    <source>
        <dbReference type="EMBL" id="JAG89377.1"/>
    </source>
</evidence>
<evidence type="ECO:0000256" key="5">
    <source>
        <dbReference type="ARBA" id="ARBA00023242"/>
    </source>
</evidence>
<dbReference type="GO" id="GO:0003677">
    <property type="term" value="F:DNA binding"/>
    <property type="evidence" value="ECO:0007669"/>
    <property type="project" value="UniProtKB-KW"/>
</dbReference>
<dbReference type="PANTHER" id="PTHR31190">
    <property type="entry name" value="DNA-BINDING DOMAIN"/>
    <property type="match status" value="1"/>
</dbReference>
<evidence type="ECO:0000256" key="2">
    <source>
        <dbReference type="ARBA" id="ARBA00023015"/>
    </source>
</evidence>
<feature type="compositionally biased region" description="Basic residues" evidence="6">
    <location>
        <begin position="166"/>
        <end position="179"/>
    </location>
</feature>
<protein>
    <submittedName>
        <fullName evidence="8">TSA: Wollemia nobilis Ref_Wollemi_Transcript_1798_1059 transcribed RNA sequence</fullName>
    </submittedName>
</protein>
<name>A0A0C9S976_9CONI</name>
<keyword evidence="4" id="KW-0804">Transcription</keyword>
<evidence type="ECO:0000256" key="3">
    <source>
        <dbReference type="ARBA" id="ARBA00023125"/>
    </source>
</evidence>
<dbReference type="AlphaFoldDB" id="A0A0C9S976"/>
<organism evidence="8">
    <name type="scientific">Wollemia nobilis</name>
    <dbReference type="NCBI Taxonomy" id="56998"/>
    <lineage>
        <taxon>Eukaryota</taxon>
        <taxon>Viridiplantae</taxon>
        <taxon>Streptophyta</taxon>
        <taxon>Embryophyta</taxon>
        <taxon>Tracheophyta</taxon>
        <taxon>Spermatophyta</taxon>
        <taxon>Pinopsida</taxon>
        <taxon>Pinidae</taxon>
        <taxon>Conifers II</taxon>
        <taxon>Araucariales</taxon>
        <taxon>Araucariaceae</taxon>
        <taxon>Wollemia</taxon>
    </lineage>
</organism>
<sequence>MSTLDQIRLHLLGGSEGSEDSWCGSPAESCLTDISLSVDGGEDADGNSCGSSWNGFRPGLSLSVSVPPRFGWESSAGAVSRCLSGEWGKLPLDENDSEDMVLYGVLEEATQEGWNPLTPPPAANWERRNEAAAAAQTAAVSERINEMAAPAAVTERRSEMAAAGAPKKKKNDGGRHYRGVRRRPWGKFAAEIRDSAKQGARVWLGTFNTAEEAALAYDRAAYKMRGARALLNFPLHVVSKSIADKNLPPPGKKSGADVNVNVNAYGKRASERDLVIVLKRGDEKRQCAVVKREDSLGSGQLGSM</sequence>
<dbReference type="GO" id="GO:0003700">
    <property type="term" value="F:DNA-binding transcription factor activity"/>
    <property type="evidence" value="ECO:0007669"/>
    <property type="project" value="InterPro"/>
</dbReference>
<dbReference type="GO" id="GO:0005634">
    <property type="term" value="C:nucleus"/>
    <property type="evidence" value="ECO:0007669"/>
    <property type="project" value="UniProtKB-SubCell"/>
</dbReference>
<dbReference type="InterPro" id="IPR036955">
    <property type="entry name" value="AP2/ERF_dom_sf"/>
</dbReference>
<feature type="region of interest" description="Disordered" evidence="6">
    <location>
        <begin position="149"/>
        <end position="179"/>
    </location>
</feature>
<evidence type="ECO:0000256" key="4">
    <source>
        <dbReference type="ARBA" id="ARBA00023163"/>
    </source>
</evidence>
<evidence type="ECO:0000256" key="6">
    <source>
        <dbReference type="SAM" id="MobiDB-lite"/>
    </source>
</evidence>
<dbReference type="EMBL" id="GCHU01001783">
    <property type="protein sequence ID" value="JAG89377.1"/>
    <property type="molecule type" value="Transcribed_RNA"/>
</dbReference>
<dbReference type="SUPFAM" id="SSF54171">
    <property type="entry name" value="DNA-binding domain"/>
    <property type="match status" value="1"/>
</dbReference>